<dbReference type="EMBL" id="AP018449">
    <property type="protein sequence ID" value="BBB93290.1"/>
    <property type="molecule type" value="Genomic_DNA"/>
</dbReference>
<keyword evidence="8" id="KW-1185">Reference proteome</keyword>
<evidence type="ECO:0000256" key="5">
    <source>
        <dbReference type="ARBA" id="ARBA00022691"/>
    </source>
</evidence>
<dbReference type="PANTHER" id="PTHR47036:SF1">
    <property type="entry name" value="COBALT-FACTOR III C(17)-METHYLTRANSFERASE-RELATED"/>
    <property type="match status" value="1"/>
</dbReference>
<dbReference type="InterPro" id="IPR014777">
    <property type="entry name" value="4pyrrole_Mease_sub1"/>
</dbReference>
<organism evidence="7 8">
    <name type="scientific">Methylomusa anaerophila</name>
    <dbReference type="NCBI Taxonomy" id="1930071"/>
    <lineage>
        <taxon>Bacteria</taxon>
        <taxon>Bacillati</taxon>
        <taxon>Bacillota</taxon>
        <taxon>Negativicutes</taxon>
        <taxon>Selenomonadales</taxon>
        <taxon>Sporomusaceae</taxon>
        <taxon>Methylomusa</taxon>
    </lineage>
</organism>
<comment type="pathway">
    <text evidence="1">Cofactor biosynthesis; adenosylcobalamin biosynthesis.</text>
</comment>
<sequence>MTPRAREAIESAQVIAGYDTYLELIKDLLGKKKVIGTGMMQEIDRCQAAVEEALGGYDVAVISSGDPGVYGMAGLVLELTLKYPESVQPAVRVIPGISAVGAAAAILGAPLMHDFAVISLSDLLTPWEVIEKRIEMAAAGDFVIAIYNPKSTRRTMQIEAVREIALKYRHSSTPVGIVHHVSRTKEQMVLSNLENFTREHIDMFSLVIIGNSQTYIAGGQMITPRGYQV</sequence>
<dbReference type="Gene3D" id="3.40.1010.10">
    <property type="entry name" value="Cobalt-precorrin-4 Transmethylase, Domain 1"/>
    <property type="match status" value="1"/>
</dbReference>
<feature type="domain" description="Tetrapyrrole methylase" evidence="6">
    <location>
        <begin position="1"/>
        <end position="195"/>
    </location>
</feature>
<proteinExistence type="predicted"/>
<dbReference type="SUPFAM" id="SSF53790">
    <property type="entry name" value="Tetrapyrrole methylase"/>
    <property type="match status" value="1"/>
</dbReference>
<dbReference type="InterPro" id="IPR051810">
    <property type="entry name" value="Precorrin_MeTrfase"/>
</dbReference>
<name>A0A348AQE2_9FIRM</name>
<dbReference type="InterPro" id="IPR006363">
    <property type="entry name" value="Cbl_synth_CobJ/CibH_dom"/>
</dbReference>
<dbReference type="GO" id="GO:0008168">
    <property type="term" value="F:methyltransferase activity"/>
    <property type="evidence" value="ECO:0007669"/>
    <property type="project" value="UniProtKB-KW"/>
</dbReference>
<dbReference type="RefSeq" id="WP_232035568.1">
    <property type="nucleotide sequence ID" value="NZ_AP018449.1"/>
</dbReference>
<dbReference type="GO" id="GO:0032259">
    <property type="term" value="P:methylation"/>
    <property type="evidence" value="ECO:0007669"/>
    <property type="project" value="UniProtKB-KW"/>
</dbReference>
<evidence type="ECO:0000259" key="6">
    <source>
        <dbReference type="Pfam" id="PF00590"/>
    </source>
</evidence>
<protein>
    <submittedName>
        <fullName evidence="7">Cobalt-precorrin-3B C(17)-methyltransferase</fullName>
        <ecNumber evidence="7">2.1.1.-</ecNumber>
    </submittedName>
</protein>
<dbReference type="NCBIfam" id="TIGR01466">
    <property type="entry name" value="cobJ_cbiH"/>
    <property type="match status" value="1"/>
</dbReference>
<dbReference type="AlphaFoldDB" id="A0A348AQE2"/>
<dbReference type="EC" id="2.1.1.-" evidence="7"/>
<dbReference type="Gene3D" id="3.30.950.10">
    <property type="entry name" value="Methyltransferase, Cobalt-precorrin-4 Transmethylase, Domain 2"/>
    <property type="match status" value="1"/>
</dbReference>
<dbReference type="InterPro" id="IPR014776">
    <property type="entry name" value="4pyrrole_Mease_sub2"/>
</dbReference>
<keyword evidence="4 7" id="KW-0808">Transferase</keyword>
<reference evidence="7 8" key="1">
    <citation type="journal article" date="2018" name="Int. J. Syst. Evol. Microbiol.">
        <title>Methylomusa anaerophila gen. nov., sp. nov., an anaerobic methanol-utilizing bacterium isolated from a microbial fuel cell.</title>
        <authorList>
            <person name="Amano N."/>
            <person name="Yamamuro A."/>
            <person name="Miyahara M."/>
            <person name="Kouzuma A."/>
            <person name="Abe T."/>
            <person name="Watanabe K."/>
        </authorList>
    </citation>
    <scope>NUCLEOTIDE SEQUENCE [LARGE SCALE GENOMIC DNA]</scope>
    <source>
        <strain evidence="7 8">MMFC1</strain>
    </source>
</reference>
<dbReference type="CDD" id="cd11646">
    <property type="entry name" value="Precorrin_3B_C17_MT"/>
    <property type="match status" value="1"/>
</dbReference>
<dbReference type="Proteomes" id="UP000276437">
    <property type="component" value="Chromosome"/>
</dbReference>
<keyword evidence="5" id="KW-0949">S-adenosyl-L-methionine</keyword>
<evidence type="ECO:0000256" key="2">
    <source>
        <dbReference type="ARBA" id="ARBA00022573"/>
    </source>
</evidence>
<dbReference type="PANTHER" id="PTHR47036">
    <property type="entry name" value="COBALT-FACTOR III C(17)-METHYLTRANSFERASE-RELATED"/>
    <property type="match status" value="1"/>
</dbReference>
<evidence type="ECO:0000256" key="3">
    <source>
        <dbReference type="ARBA" id="ARBA00022603"/>
    </source>
</evidence>
<evidence type="ECO:0000256" key="4">
    <source>
        <dbReference type="ARBA" id="ARBA00022679"/>
    </source>
</evidence>
<dbReference type="KEGG" id="mana:MAMMFC1_04002"/>
<dbReference type="UniPathway" id="UPA00148"/>
<keyword evidence="2" id="KW-0169">Cobalamin biosynthesis</keyword>
<dbReference type="InterPro" id="IPR000878">
    <property type="entry name" value="4pyrrol_Mease"/>
</dbReference>
<evidence type="ECO:0000313" key="8">
    <source>
        <dbReference type="Proteomes" id="UP000276437"/>
    </source>
</evidence>
<accession>A0A348AQE2</accession>
<dbReference type="GO" id="GO:0009236">
    <property type="term" value="P:cobalamin biosynthetic process"/>
    <property type="evidence" value="ECO:0007669"/>
    <property type="project" value="UniProtKB-UniPathway"/>
</dbReference>
<keyword evidence="3 7" id="KW-0489">Methyltransferase</keyword>
<evidence type="ECO:0000313" key="7">
    <source>
        <dbReference type="EMBL" id="BBB93290.1"/>
    </source>
</evidence>
<dbReference type="InterPro" id="IPR035996">
    <property type="entry name" value="4pyrrol_Methylase_sf"/>
</dbReference>
<dbReference type="Pfam" id="PF00590">
    <property type="entry name" value="TP_methylase"/>
    <property type="match status" value="1"/>
</dbReference>
<evidence type="ECO:0000256" key="1">
    <source>
        <dbReference type="ARBA" id="ARBA00004953"/>
    </source>
</evidence>
<gene>
    <name evidence="7" type="primary">cbiH</name>
    <name evidence="7" type="ORF">MAMMFC1_04002</name>
</gene>